<keyword evidence="1" id="KW-0418">Kinase</keyword>
<accession>S2S045</accession>
<evidence type="ECO:0000313" key="1">
    <source>
        <dbReference type="EMBL" id="EPC73013.1"/>
    </source>
</evidence>
<dbReference type="GO" id="GO:0016301">
    <property type="term" value="F:kinase activity"/>
    <property type="evidence" value="ECO:0007669"/>
    <property type="project" value="UniProtKB-KW"/>
</dbReference>
<proteinExistence type="predicted"/>
<feature type="non-terminal residue" evidence="1">
    <location>
        <position position="49"/>
    </location>
</feature>
<dbReference type="Proteomes" id="UP000014243">
    <property type="component" value="Unassembled WGS sequence"/>
</dbReference>
<gene>
    <name evidence="1" type="ORF">Lpp126_13812</name>
</gene>
<keyword evidence="1" id="KW-0808">Transferase</keyword>
<protein>
    <submittedName>
        <fullName evidence="1">Kinase, putative</fullName>
    </submittedName>
</protein>
<name>S2S045_LACPA</name>
<evidence type="ECO:0000313" key="2">
    <source>
        <dbReference type="Proteomes" id="UP000014243"/>
    </source>
</evidence>
<organism evidence="1 2">
    <name type="scientific">Lacticaseibacillus paracasei subsp. paracasei Lpp126</name>
    <dbReference type="NCBI Taxonomy" id="1256206"/>
    <lineage>
        <taxon>Bacteria</taxon>
        <taxon>Bacillati</taxon>
        <taxon>Bacillota</taxon>
        <taxon>Bacilli</taxon>
        <taxon>Lactobacillales</taxon>
        <taxon>Lactobacillaceae</taxon>
        <taxon>Lacticaseibacillus</taxon>
    </lineage>
</organism>
<reference evidence="1 2" key="1">
    <citation type="journal article" date="2013" name="PLoS ONE">
        <title>Lactobacillus paracasei comparative genomics: towards species pan-genome definition and exploitation of diversity.</title>
        <authorList>
            <person name="Smokvina T."/>
            <person name="Wels M."/>
            <person name="Polka J."/>
            <person name="Chervaux C."/>
            <person name="Brisse S."/>
            <person name="Boekhorst J."/>
            <person name="van Hylckama Vlieg J.E."/>
            <person name="Siezen R.J."/>
        </authorList>
    </citation>
    <scope>NUCLEOTIDE SEQUENCE [LARGE SCALE GENOMIC DNA]</scope>
    <source>
        <strain evidence="1 2">Lpp126</strain>
    </source>
</reference>
<dbReference type="AlphaFoldDB" id="S2S045"/>
<comment type="caution">
    <text evidence="1">The sequence shown here is derived from an EMBL/GenBank/DDBJ whole genome shotgun (WGS) entry which is preliminary data.</text>
</comment>
<sequence length="49" mass="5322">MLTSSWIKQLPLTAITQVTPVGGGDVNQAYRIDTATKPYFLLVQPGYPA</sequence>
<dbReference type="EMBL" id="ANKC01000993">
    <property type="protein sequence ID" value="EPC73013.1"/>
    <property type="molecule type" value="Genomic_DNA"/>
</dbReference>